<dbReference type="InterPro" id="IPR011009">
    <property type="entry name" value="Kinase-like_dom_sf"/>
</dbReference>
<dbReference type="Proteomes" id="UP001595478">
    <property type="component" value="Unassembled WGS sequence"/>
</dbReference>
<name>A0ABV7FM86_9ALTE</name>
<protein>
    <submittedName>
        <fullName evidence="2">Phosphotransferase</fullName>
    </submittedName>
</protein>
<gene>
    <name evidence="2" type="ORF">ACFOHL_07305</name>
</gene>
<evidence type="ECO:0000313" key="2">
    <source>
        <dbReference type="EMBL" id="MFC3121424.1"/>
    </source>
</evidence>
<dbReference type="SUPFAM" id="SSF56112">
    <property type="entry name" value="Protein kinase-like (PK-like)"/>
    <property type="match status" value="1"/>
</dbReference>
<organism evidence="2 3">
    <name type="scientific">Agaribacter flavus</name>
    <dbReference type="NCBI Taxonomy" id="1902781"/>
    <lineage>
        <taxon>Bacteria</taxon>
        <taxon>Pseudomonadati</taxon>
        <taxon>Pseudomonadota</taxon>
        <taxon>Gammaproteobacteria</taxon>
        <taxon>Alteromonadales</taxon>
        <taxon>Alteromonadaceae</taxon>
        <taxon>Agaribacter</taxon>
    </lineage>
</organism>
<reference evidence="3" key="1">
    <citation type="journal article" date="2019" name="Int. J. Syst. Evol. Microbiol.">
        <title>The Global Catalogue of Microorganisms (GCM) 10K type strain sequencing project: providing services to taxonomists for standard genome sequencing and annotation.</title>
        <authorList>
            <consortium name="The Broad Institute Genomics Platform"/>
            <consortium name="The Broad Institute Genome Sequencing Center for Infectious Disease"/>
            <person name="Wu L."/>
            <person name="Ma J."/>
        </authorList>
    </citation>
    <scope>NUCLEOTIDE SEQUENCE [LARGE SCALE GENOMIC DNA]</scope>
    <source>
        <strain evidence="3">KCTC 52473</strain>
    </source>
</reference>
<proteinExistence type="predicted"/>
<keyword evidence="3" id="KW-1185">Reference proteome</keyword>
<dbReference type="RefSeq" id="WP_376919561.1">
    <property type="nucleotide sequence ID" value="NZ_JBHRSW010000011.1"/>
</dbReference>
<dbReference type="Gene3D" id="3.90.1200.10">
    <property type="match status" value="1"/>
</dbReference>
<dbReference type="EMBL" id="JBHRSW010000011">
    <property type="protein sequence ID" value="MFC3121424.1"/>
    <property type="molecule type" value="Genomic_DNA"/>
</dbReference>
<sequence>MDVFEYFDLKKDTKSIYKYAPVYKSIIDTEEVIIKRTKEQTDRLANLLTWQQTIKGSGIETILPIAFKKKFYHSIGTENWVVYPFIKGNKYQANEEQIHGAGELLGRIHATSDSVFEHGFSWENYDGEFYDEVAEDIQIISKCYPTEFNSHEGQKLFRAIALEASKRFSNLARQELPTSDCTWDFKASNLVYQTNKPVLIDTDNAGKVPRIFDLSLALLLFHTCEDSAPNRVFTPEEWELFLSGYKKHIQMTEIEKESWQSMLLLVYADEVLWAINDLDEDESDRQKDFIRNLVTFNAHQYTI</sequence>
<evidence type="ECO:0000313" key="3">
    <source>
        <dbReference type="Proteomes" id="UP001595478"/>
    </source>
</evidence>
<dbReference type="Pfam" id="PF01636">
    <property type="entry name" value="APH"/>
    <property type="match status" value="1"/>
</dbReference>
<comment type="caution">
    <text evidence="2">The sequence shown here is derived from an EMBL/GenBank/DDBJ whole genome shotgun (WGS) entry which is preliminary data.</text>
</comment>
<feature type="domain" description="Aminoglycoside phosphotransferase" evidence="1">
    <location>
        <begin position="30"/>
        <end position="222"/>
    </location>
</feature>
<dbReference type="InterPro" id="IPR002575">
    <property type="entry name" value="Aminoglycoside_PTrfase"/>
</dbReference>
<evidence type="ECO:0000259" key="1">
    <source>
        <dbReference type="Pfam" id="PF01636"/>
    </source>
</evidence>
<accession>A0ABV7FM86</accession>